<keyword evidence="2 4" id="KW-0863">Zinc-finger</keyword>
<reference evidence="8" key="1">
    <citation type="submission" date="2025-08" db="UniProtKB">
        <authorList>
            <consortium name="Ensembl"/>
        </authorList>
    </citation>
    <scope>IDENTIFICATION</scope>
</reference>
<dbReference type="PANTHER" id="PTHR25465:SF14">
    <property type="entry name" value="E3 UBIQUITIN-PROTEIN LIGASE TRIM65"/>
    <property type="match status" value="1"/>
</dbReference>
<name>A0A8C7WLW3_9TELE</name>
<evidence type="ECO:0000256" key="2">
    <source>
        <dbReference type="ARBA" id="ARBA00022771"/>
    </source>
</evidence>
<evidence type="ECO:0000313" key="8">
    <source>
        <dbReference type="Ensembl" id="ENSOSIP00000000264.1"/>
    </source>
</evidence>
<evidence type="ECO:0000259" key="6">
    <source>
        <dbReference type="PROSITE" id="PS50089"/>
    </source>
</evidence>
<keyword evidence="1" id="KW-0479">Metal-binding</keyword>
<dbReference type="InterPro" id="IPR013083">
    <property type="entry name" value="Znf_RING/FYVE/PHD"/>
</dbReference>
<dbReference type="InterPro" id="IPR017907">
    <property type="entry name" value="Znf_RING_CS"/>
</dbReference>
<feature type="coiled-coil region" evidence="5">
    <location>
        <begin position="178"/>
        <end position="216"/>
    </location>
</feature>
<evidence type="ECO:0000256" key="3">
    <source>
        <dbReference type="ARBA" id="ARBA00022833"/>
    </source>
</evidence>
<feature type="domain" description="RING-type" evidence="6">
    <location>
        <begin position="10"/>
        <end position="52"/>
    </location>
</feature>
<dbReference type="SMART" id="SM00184">
    <property type="entry name" value="RING"/>
    <property type="match status" value="1"/>
</dbReference>
<dbReference type="SUPFAM" id="SSF57850">
    <property type="entry name" value="RING/U-box"/>
    <property type="match status" value="1"/>
</dbReference>
<dbReference type="GO" id="GO:0008270">
    <property type="term" value="F:zinc ion binding"/>
    <property type="evidence" value="ECO:0007669"/>
    <property type="project" value="UniProtKB-KW"/>
</dbReference>
<evidence type="ECO:0000313" key="9">
    <source>
        <dbReference type="Proteomes" id="UP000694383"/>
    </source>
</evidence>
<dbReference type="InterPro" id="IPR000315">
    <property type="entry name" value="Znf_B-box"/>
</dbReference>
<organism evidence="8 9">
    <name type="scientific">Oryzias sinensis</name>
    <name type="common">Chinese medaka</name>
    <dbReference type="NCBI Taxonomy" id="183150"/>
    <lineage>
        <taxon>Eukaryota</taxon>
        <taxon>Metazoa</taxon>
        <taxon>Chordata</taxon>
        <taxon>Craniata</taxon>
        <taxon>Vertebrata</taxon>
        <taxon>Euteleostomi</taxon>
        <taxon>Actinopterygii</taxon>
        <taxon>Neopterygii</taxon>
        <taxon>Teleostei</taxon>
        <taxon>Neoteleostei</taxon>
        <taxon>Acanthomorphata</taxon>
        <taxon>Ovalentaria</taxon>
        <taxon>Atherinomorphae</taxon>
        <taxon>Beloniformes</taxon>
        <taxon>Adrianichthyidae</taxon>
        <taxon>Oryziinae</taxon>
        <taxon>Oryzias</taxon>
    </lineage>
</organism>
<dbReference type="Gene3D" id="3.30.160.60">
    <property type="entry name" value="Classic Zinc Finger"/>
    <property type="match status" value="1"/>
</dbReference>
<dbReference type="Proteomes" id="UP000694383">
    <property type="component" value="Unplaced"/>
</dbReference>
<dbReference type="Ensembl" id="ENSOSIT00000000279.1">
    <property type="protein sequence ID" value="ENSOSIP00000000264.1"/>
    <property type="gene ID" value="ENSOSIG00000000189.1"/>
</dbReference>
<reference evidence="8" key="2">
    <citation type="submission" date="2025-09" db="UniProtKB">
        <authorList>
            <consortium name="Ensembl"/>
        </authorList>
    </citation>
    <scope>IDENTIFICATION</scope>
</reference>
<keyword evidence="5" id="KW-0175">Coiled coil</keyword>
<evidence type="ECO:0000256" key="1">
    <source>
        <dbReference type="ARBA" id="ARBA00022723"/>
    </source>
</evidence>
<dbReference type="Gene3D" id="4.10.830.40">
    <property type="match status" value="1"/>
</dbReference>
<feature type="domain" description="B box-type" evidence="7">
    <location>
        <begin position="142"/>
        <end position="181"/>
    </location>
</feature>
<dbReference type="GeneTree" id="ENSGT01150000286931"/>
<protein>
    <submittedName>
        <fullName evidence="8">Uncharacterized protein</fullName>
    </submittedName>
</protein>
<dbReference type="InterPro" id="IPR051051">
    <property type="entry name" value="E3_ubiq-ligase_TRIM/RNF"/>
</dbReference>
<sequence length="400" mass="45908">MAHSSELLDCSICLQLLEEPVTTTCGHSFCRQCIERFWSSQAEGSSSCPQCRRTFRSRPALQKNIVLVGLVEDYRRTAAAGEDDDGYAGPGDVQCDICKGRRKKADMYCLVCLAFYCQTHLQPHFDVAPLKKHSLVQASTKVKEHICRRHDRRLEMFCRSDQQLLCPLCVLTHKAHDIVETKEEMVAKQSQVRRSQQETENRVTESVGELKELEKAAGSISDAAWEACDDFERQCGEHIRWYSHYLDEKCMEMRGKVGQLEKAGLDRTRSRRGQLERAVNRLKGLQHKLSQLSQTDDPVQFLQGFQALSDLLEFKGSEEKPDSSQELVSECKEKLTIMCTKEKALLFHQAAQKECKCDGFSVLCWIFLFLKVFFLCESFKDSQEPELESLKERHLCRVQM</sequence>
<accession>A0A8C7WLW3</accession>
<evidence type="ECO:0000259" key="7">
    <source>
        <dbReference type="PROSITE" id="PS50119"/>
    </source>
</evidence>
<dbReference type="InterPro" id="IPR058030">
    <property type="entry name" value="TRIM8/14/16/25/29/45/65_CC"/>
</dbReference>
<evidence type="ECO:0000256" key="4">
    <source>
        <dbReference type="PROSITE-ProRule" id="PRU00024"/>
    </source>
</evidence>
<dbReference type="PROSITE" id="PS00518">
    <property type="entry name" value="ZF_RING_1"/>
    <property type="match status" value="1"/>
</dbReference>
<dbReference type="CDD" id="cd19769">
    <property type="entry name" value="Bbox2_TRIM16-like"/>
    <property type="match status" value="1"/>
</dbReference>
<evidence type="ECO:0000256" key="5">
    <source>
        <dbReference type="SAM" id="Coils"/>
    </source>
</evidence>
<dbReference type="SMART" id="SM00336">
    <property type="entry name" value="BBOX"/>
    <property type="match status" value="2"/>
</dbReference>
<dbReference type="PROSITE" id="PS50089">
    <property type="entry name" value="ZF_RING_2"/>
    <property type="match status" value="1"/>
</dbReference>
<dbReference type="Gene3D" id="3.30.40.10">
    <property type="entry name" value="Zinc/RING finger domain, C3HC4 (zinc finger)"/>
    <property type="match status" value="1"/>
</dbReference>
<dbReference type="Pfam" id="PF00643">
    <property type="entry name" value="zf-B_box"/>
    <property type="match status" value="1"/>
</dbReference>
<dbReference type="PROSITE" id="PS50119">
    <property type="entry name" value="ZF_BBOX"/>
    <property type="match status" value="1"/>
</dbReference>
<dbReference type="Pfam" id="PF15227">
    <property type="entry name" value="zf-C3HC4_4"/>
    <property type="match status" value="1"/>
</dbReference>
<dbReference type="AlphaFoldDB" id="A0A8C7WLW3"/>
<dbReference type="PANTHER" id="PTHR25465">
    <property type="entry name" value="B-BOX DOMAIN CONTAINING"/>
    <property type="match status" value="1"/>
</dbReference>
<dbReference type="InterPro" id="IPR001841">
    <property type="entry name" value="Znf_RING"/>
</dbReference>
<keyword evidence="3" id="KW-0862">Zinc</keyword>
<dbReference type="Pfam" id="PF25600">
    <property type="entry name" value="TRIM_CC"/>
    <property type="match status" value="1"/>
</dbReference>
<proteinExistence type="predicted"/>
<dbReference type="SUPFAM" id="SSF57845">
    <property type="entry name" value="B-box zinc-binding domain"/>
    <property type="match status" value="1"/>
</dbReference>
<keyword evidence="9" id="KW-1185">Reference proteome</keyword>